<organism evidence="3 4">
    <name type="scientific">Stichopus japonicus</name>
    <name type="common">Sea cucumber</name>
    <dbReference type="NCBI Taxonomy" id="307972"/>
    <lineage>
        <taxon>Eukaryota</taxon>
        <taxon>Metazoa</taxon>
        <taxon>Echinodermata</taxon>
        <taxon>Eleutherozoa</taxon>
        <taxon>Echinozoa</taxon>
        <taxon>Holothuroidea</taxon>
        <taxon>Aspidochirotacea</taxon>
        <taxon>Aspidochirotida</taxon>
        <taxon>Stichopodidae</taxon>
        <taxon>Apostichopus</taxon>
    </lineage>
</organism>
<dbReference type="Proteomes" id="UP000230750">
    <property type="component" value="Unassembled WGS sequence"/>
</dbReference>
<evidence type="ECO:0008006" key="5">
    <source>
        <dbReference type="Google" id="ProtNLM"/>
    </source>
</evidence>
<dbReference type="EMBL" id="MRZV01000932">
    <property type="protein sequence ID" value="PIK42470.1"/>
    <property type="molecule type" value="Genomic_DNA"/>
</dbReference>
<proteinExistence type="predicted"/>
<name>A0A2G8K3B0_STIJA</name>
<keyword evidence="2" id="KW-0472">Membrane</keyword>
<evidence type="ECO:0000313" key="4">
    <source>
        <dbReference type="Proteomes" id="UP000230750"/>
    </source>
</evidence>
<feature type="transmembrane region" description="Helical" evidence="2">
    <location>
        <begin position="277"/>
        <end position="304"/>
    </location>
</feature>
<protein>
    <recommendedName>
        <fullName evidence="5">EGF-like domain-containing protein</fullName>
    </recommendedName>
</protein>
<feature type="transmembrane region" description="Helical" evidence="2">
    <location>
        <begin position="524"/>
        <end position="548"/>
    </location>
</feature>
<evidence type="ECO:0000256" key="1">
    <source>
        <dbReference type="SAM" id="MobiDB-lite"/>
    </source>
</evidence>
<comment type="caution">
    <text evidence="3">The sequence shown here is derived from an EMBL/GenBank/DDBJ whole genome shotgun (WGS) entry which is preliminary data.</text>
</comment>
<keyword evidence="2" id="KW-0812">Transmembrane</keyword>
<keyword evidence="4" id="KW-1185">Reference proteome</keyword>
<sequence>MAETLKYLSRFNFVWIARIFVLVKYGDMTHISESKLAYSLNISCADFDIEHCHTVVSMCLYFRPNLMTTKDSSSVLFSYFDEGSSYEESVQLHVQHAQEVFWVHRNEKKYLLFEIPRVLRNESSWRHLCFLTSSSEFGYTMTLSIEDGNRTISLPLEDRAIGFHEAPTRSQRQLKYTFGGGNLSSENQRAPLYFECVRDVTFTVYSNANNFYELAIKDDTDDICQQTCLTNKPCQSSDKCLNFLPVDAGGIDRCECLEGTVIGTTCRKLSKSKDFFSIGWVVLLTAMPFLLVLISLCIYCVVAGNKLRRQSAEDMKKKGQPSSKVDTLPGKRATISSKLPSSLSSSIELEWDPQAENKIKNPELEWDHDAHNPDISGYYTEWSSYEESVQLHVQHAQEVFWVHRNEKKYLLFEIPRVLRNESSWRHLCFLTSSSEFGYTMTLSIEDGNRTISLPLEDRAIGFHEAPTRSQRQLKYTFGGGNLSSENQRAPLYFECVRDVTFTVYSNANNFYELAIKDDTDFFSIGWVVLLTAMPFLLVLISLCIYCVVAGNKLRRQSAEDMKKKGQPSSKVDTLPGKRATISSKLPSSLVKEGKEKKKERKGEKVGVENTARKREEKEEQ</sequence>
<feature type="region of interest" description="Disordered" evidence="1">
    <location>
        <begin position="557"/>
        <end position="620"/>
    </location>
</feature>
<keyword evidence="2" id="KW-1133">Transmembrane helix</keyword>
<accession>A0A2G8K3B0</accession>
<feature type="compositionally biased region" description="Basic and acidic residues" evidence="1">
    <location>
        <begin position="591"/>
        <end position="620"/>
    </location>
</feature>
<reference evidence="3 4" key="1">
    <citation type="journal article" date="2017" name="PLoS Biol.">
        <title>The sea cucumber genome provides insights into morphological evolution and visceral regeneration.</title>
        <authorList>
            <person name="Zhang X."/>
            <person name="Sun L."/>
            <person name="Yuan J."/>
            <person name="Sun Y."/>
            <person name="Gao Y."/>
            <person name="Zhang L."/>
            <person name="Li S."/>
            <person name="Dai H."/>
            <person name="Hamel J.F."/>
            <person name="Liu C."/>
            <person name="Yu Y."/>
            <person name="Liu S."/>
            <person name="Lin W."/>
            <person name="Guo K."/>
            <person name="Jin S."/>
            <person name="Xu P."/>
            <person name="Storey K.B."/>
            <person name="Huan P."/>
            <person name="Zhang T."/>
            <person name="Zhou Y."/>
            <person name="Zhang J."/>
            <person name="Lin C."/>
            <person name="Li X."/>
            <person name="Xing L."/>
            <person name="Huo D."/>
            <person name="Sun M."/>
            <person name="Wang L."/>
            <person name="Mercier A."/>
            <person name="Li F."/>
            <person name="Yang H."/>
            <person name="Xiang J."/>
        </authorList>
    </citation>
    <scope>NUCLEOTIDE SEQUENCE [LARGE SCALE GENOMIC DNA]</scope>
    <source>
        <strain evidence="3">Shaxun</strain>
        <tissue evidence="3">Muscle</tissue>
    </source>
</reference>
<dbReference type="AlphaFoldDB" id="A0A2G8K3B0"/>
<evidence type="ECO:0000313" key="3">
    <source>
        <dbReference type="EMBL" id="PIK42470.1"/>
    </source>
</evidence>
<gene>
    <name evidence="3" type="ORF">BSL78_20676</name>
</gene>
<evidence type="ECO:0000256" key="2">
    <source>
        <dbReference type="SAM" id="Phobius"/>
    </source>
</evidence>